<protein>
    <submittedName>
        <fullName evidence="1">Unannotated protein</fullName>
    </submittedName>
</protein>
<accession>A0A6J6SJ19</accession>
<sequence length="224" mass="23337">MRRRLVLLLAGVVALALVWVALLLTRGDDDTISSDPGPPVDVPVAGEDVVEVVVLVDQASDPDDVDRAVGLITDATRMWAGGLEGLQEDPRDLVVRTERLASDAEHELVDPEVVFVVVDDTDTAGGAVLRVVDRDGGECARYEDVFALGGWRARAGFDSHHSLPEGTFDQDCGEPGPDAADACLALNGTFVAGGVDPMEAFGLVGDELGHCLGASAGRAAGPRG</sequence>
<proteinExistence type="predicted"/>
<evidence type="ECO:0000313" key="1">
    <source>
        <dbReference type="EMBL" id="CAB4734693.1"/>
    </source>
</evidence>
<organism evidence="1">
    <name type="scientific">freshwater metagenome</name>
    <dbReference type="NCBI Taxonomy" id="449393"/>
    <lineage>
        <taxon>unclassified sequences</taxon>
        <taxon>metagenomes</taxon>
        <taxon>ecological metagenomes</taxon>
    </lineage>
</organism>
<dbReference type="AlphaFoldDB" id="A0A6J6SJ19"/>
<dbReference type="EMBL" id="CAEZYQ010000004">
    <property type="protein sequence ID" value="CAB4734693.1"/>
    <property type="molecule type" value="Genomic_DNA"/>
</dbReference>
<gene>
    <name evidence="1" type="ORF">UFOPK2761_00779</name>
</gene>
<name>A0A6J6SJ19_9ZZZZ</name>
<reference evidence="1" key="1">
    <citation type="submission" date="2020-05" db="EMBL/GenBank/DDBJ databases">
        <authorList>
            <person name="Chiriac C."/>
            <person name="Salcher M."/>
            <person name="Ghai R."/>
            <person name="Kavagutti S V."/>
        </authorList>
    </citation>
    <scope>NUCLEOTIDE SEQUENCE</scope>
</reference>